<evidence type="ECO:0000256" key="1">
    <source>
        <dbReference type="SAM" id="Phobius"/>
    </source>
</evidence>
<name>A0A4R5CRB5_9ACTN</name>
<gene>
    <name evidence="2" type="ORF">E1269_20705</name>
</gene>
<dbReference type="InParanoid" id="A0A4R5CRB5"/>
<dbReference type="EMBL" id="SMKZ01000033">
    <property type="protein sequence ID" value="TDE03082.1"/>
    <property type="molecule type" value="Genomic_DNA"/>
</dbReference>
<keyword evidence="1" id="KW-1133">Transmembrane helix</keyword>
<organism evidence="2 3">
    <name type="scientific">Jiangella asiatica</name>
    <dbReference type="NCBI Taxonomy" id="2530372"/>
    <lineage>
        <taxon>Bacteria</taxon>
        <taxon>Bacillati</taxon>
        <taxon>Actinomycetota</taxon>
        <taxon>Actinomycetes</taxon>
        <taxon>Jiangellales</taxon>
        <taxon>Jiangellaceae</taxon>
        <taxon>Jiangella</taxon>
    </lineage>
</organism>
<feature type="transmembrane region" description="Helical" evidence="1">
    <location>
        <begin position="7"/>
        <end position="27"/>
    </location>
</feature>
<feature type="transmembrane region" description="Helical" evidence="1">
    <location>
        <begin position="60"/>
        <end position="84"/>
    </location>
</feature>
<keyword evidence="1" id="KW-0472">Membrane</keyword>
<evidence type="ECO:0000313" key="2">
    <source>
        <dbReference type="EMBL" id="TDE03082.1"/>
    </source>
</evidence>
<keyword evidence="1" id="KW-0812">Transmembrane</keyword>
<dbReference type="Proteomes" id="UP000294739">
    <property type="component" value="Unassembled WGS sequence"/>
</dbReference>
<reference evidence="2 3" key="1">
    <citation type="submission" date="2019-03" db="EMBL/GenBank/DDBJ databases">
        <title>Draft genome sequences of novel Actinobacteria.</title>
        <authorList>
            <person name="Sahin N."/>
            <person name="Ay H."/>
            <person name="Saygin H."/>
        </authorList>
    </citation>
    <scope>NUCLEOTIDE SEQUENCE [LARGE SCALE GENOMIC DNA]</scope>
    <source>
        <strain evidence="2 3">5K138</strain>
    </source>
</reference>
<proteinExistence type="predicted"/>
<sequence length="157" mass="16305">MRSAYRVLAYVIAAEVVVQAAALAWMFSGLGRWIQDGGVLDKATMEEEGGPLPFPELVGIIVHGINGQVLIPLLGVILLIVSFFARVPRGVVIAASLLGLIVLQVILGMTARGGVPISSMVHGANALLIFAVALLAANRARSEATEPRPSASADVGV</sequence>
<protein>
    <submittedName>
        <fullName evidence="2">Uncharacterized protein</fullName>
    </submittedName>
</protein>
<keyword evidence="3" id="KW-1185">Reference proteome</keyword>
<feature type="transmembrane region" description="Helical" evidence="1">
    <location>
        <begin position="117"/>
        <end position="137"/>
    </location>
</feature>
<evidence type="ECO:0000313" key="3">
    <source>
        <dbReference type="Proteomes" id="UP000294739"/>
    </source>
</evidence>
<dbReference type="AlphaFoldDB" id="A0A4R5CRB5"/>
<feature type="transmembrane region" description="Helical" evidence="1">
    <location>
        <begin position="91"/>
        <end position="111"/>
    </location>
</feature>
<comment type="caution">
    <text evidence="2">The sequence shown here is derived from an EMBL/GenBank/DDBJ whole genome shotgun (WGS) entry which is preliminary data.</text>
</comment>
<accession>A0A4R5CRB5</accession>